<evidence type="ECO:0000313" key="2">
    <source>
        <dbReference type="EMBL" id="QBK85957.1"/>
    </source>
</evidence>
<feature type="region of interest" description="Disordered" evidence="1">
    <location>
        <begin position="148"/>
        <end position="176"/>
    </location>
</feature>
<dbReference type="GO" id="GO:0046982">
    <property type="term" value="F:protein heterodimerization activity"/>
    <property type="evidence" value="ECO:0007669"/>
    <property type="project" value="InterPro"/>
</dbReference>
<sequence>MSSKDEETVKENKKIMYFQNNNVNTFLMAKRSSKEKSKRRSSKKGSKGKKKAKDGGTDKRKGGRRADISHAGTKRILAGSAARRAGPKVRVSKDATDMAQDFAQDFIGKMAREINKLMSVGTVQTVQKKHILAACETIAPHCCKEASTAVASKSKDRSELSDEGVRRQAKKDGLKHRMSEGAKIAFRGAVVAYVRNLGDHSGCIVHAARRRTVKDRDIEAAQCN</sequence>
<gene>
    <name evidence="2" type="ORF">LCMAC101_05520</name>
</gene>
<protein>
    <submittedName>
        <fullName evidence="2">Histone-like protein</fullName>
    </submittedName>
</protein>
<feature type="compositionally biased region" description="Basic residues" evidence="1">
    <location>
        <begin position="31"/>
        <end position="52"/>
    </location>
</feature>
<proteinExistence type="predicted"/>
<dbReference type="Gene3D" id="1.10.20.10">
    <property type="entry name" value="Histone, subunit A"/>
    <property type="match status" value="2"/>
</dbReference>
<name>A0A481YSN9_9VIRU</name>
<organism evidence="2">
    <name type="scientific">Marseillevirus LCMAC101</name>
    <dbReference type="NCBI Taxonomy" id="2506602"/>
    <lineage>
        <taxon>Viruses</taxon>
        <taxon>Varidnaviria</taxon>
        <taxon>Bamfordvirae</taxon>
        <taxon>Nucleocytoviricota</taxon>
        <taxon>Megaviricetes</taxon>
        <taxon>Pimascovirales</taxon>
        <taxon>Pimascovirales incertae sedis</taxon>
        <taxon>Marseilleviridae</taxon>
    </lineage>
</organism>
<dbReference type="EMBL" id="MK500328">
    <property type="protein sequence ID" value="QBK85957.1"/>
    <property type="molecule type" value="Genomic_DNA"/>
</dbReference>
<feature type="region of interest" description="Disordered" evidence="1">
    <location>
        <begin position="20"/>
        <end position="92"/>
    </location>
</feature>
<evidence type="ECO:0000256" key="1">
    <source>
        <dbReference type="SAM" id="MobiDB-lite"/>
    </source>
</evidence>
<dbReference type="SUPFAM" id="SSF47113">
    <property type="entry name" value="Histone-fold"/>
    <property type="match status" value="2"/>
</dbReference>
<reference evidence="2" key="1">
    <citation type="journal article" date="2019" name="MBio">
        <title>Virus Genomes from Deep Sea Sediments Expand the Ocean Megavirome and Support Independent Origins of Viral Gigantism.</title>
        <authorList>
            <person name="Backstrom D."/>
            <person name="Yutin N."/>
            <person name="Jorgensen S.L."/>
            <person name="Dharamshi J."/>
            <person name="Homa F."/>
            <person name="Zaremba-Niedwiedzka K."/>
            <person name="Spang A."/>
            <person name="Wolf Y.I."/>
            <person name="Koonin E.V."/>
            <person name="Ettema T.J."/>
        </authorList>
    </citation>
    <scope>NUCLEOTIDE SEQUENCE</scope>
</reference>
<feature type="compositionally biased region" description="Basic and acidic residues" evidence="1">
    <location>
        <begin position="153"/>
        <end position="176"/>
    </location>
</feature>
<dbReference type="InterPro" id="IPR009072">
    <property type="entry name" value="Histone-fold"/>
</dbReference>
<accession>A0A481YSN9</accession>
<feature type="compositionally biased region" description="Basic and acidic residues" evidence="1">
    <location>
        <begin position="53"/>
        <end position="68"/>
    </location>
</feature>